<feature type="coiled-coil region" evidence="2">
    <location>
        <begin position="1592"/>
        <end position="1640"/>
    </location>
</feature>
<dbReference type="VEuPathDB" id="TriTrypDB:LdCL_340031200"/>
<feature type="coiled-coil region" evidence="2">
    <location>
        <begin position="739"/>
        <end position="776"/>
    </location>
</feature>
<dbReference type="Pfam" id="PF23398">
    <property type="entry name" value="FAZ1_cons"/>
    <property type="match status" value="6"/>
</dbReference>
<evidence type="ECO:0000256" key="2">
    <source>
        <dbReference type="SAM" id="Coils"/>
    </source>
</evidence>
<feature type="coiled-coil region" evidence="2">
    <location>
        <begin position="1859"/>
        <end position="1889"/>
    </location>
</feature>
<feature type="coiled-coil region" evidence="2">
    <location>
        <begin position="397"/>
        <end position="529"/>
    </location>
</feature>
<dbReference type="VEuPathDB" id="TriTrypDB:LdBPK_342360.1"/>
<organism evidence="4 5">
    <name type="scientific">Leishmania donovani</name>
    <dbReference type="NCBI Taxonomy" id="5661"/>
    <lineage>
        <taxon>Eukaryota</taxon>
        <taxon>Discoba</taxon>
        <taxon>Euglenozoa</taxon>
        <taxon>Kinetoplastea</taxon>
        <taxon>Metakinetoplastina</taxon>
        <taxon>Trypanosomatida</taxon>
        <taxon>Trypanosomatidae</taxon>
        <taxon>Leishmaniinae</taxon>
        <taxon>Leishmania</taxon>
    </lineage>
</organism>
<feature type="coiled-coil region" evidence="2">
    <location>
        <begin position="3304"/>
        <end position="3334"/>
    </location>
</feature>
<dbReference type="OrthoDB" id="267681at2759"/>
<dbReference type="VEuPathDB" id="TriTrypDB:LDHU3_34.3960"/>
<feature type="coiled-coil region" evidence="2">
    <location>
        <begin position="2540"/>
        <end position="2570"/>
    </location>
</feature>
<sequence length="4495" mass="491061">MAHLPLEGSVVCYEFLDAKKKWLWGVGAVTHSDDRVCVISQWMGTPVDKAMTAKLESEAASSKAEAKTHQDRLLAIRERIESQSCGTSKEEKERTSEELSECLVLIGKHRNRSRSLLADLEIIKGPSTVQVKCQQFTPASSSIAILRSSILRVISHVTTPSLVLSSEEVESIEKAVTHTHSQLNSELHKLRATVEATEIESNELRDQIRNLEEQLKRVKTTFEPVRISDGGESGSAFPEKLREHDILSLRGAWDSSTALVMTEHTIKFPWDDGDTLLHHKPEETKSVFAAEAAFACCVPIQCVTNPKMTTHGKHLSAEFSVSHPETVTTKEIDQRLASYAFPSMHLLHEEPLGVKTGLDRAIEGLEHALGIPEGKHEGLYFDEFMENMPDTTFSNDKDAYESEIGDLLMLLDKLNNENRSLQYTLDKSAAELKRQVSEAQKDHDALNTEIARLRNIVSKLKDLAEQQETELVRSRVQTQRAEEARFHYNLAPPANDSQDAEYAVTMQEYKDQKEATDNAQRALVEEKAKAEQMHHLLKMHEQQSAQNAKRLRSLQDAFAAETQQTAENFCALECELIDVLLQFKASQALTQALHHINSQQQAELFSFRARRNAALEARDADGTLPVPARPVPAGEAAERALEPQQIADEPLYAVTLEEYLGKDAAVEQLAAELEEQRAEAERLAKEVAAFRARRNAALEARDADGTLPVPARPVPAGEAAERALEPQQIADEPLYAVTLEEYLGKDAAVEQLAAELEEQRAEAERLAKEVAAFRARRNAALEARDADGTLPVPARPVPAGEAAERALEPQQIADEPLYAVTLEEYLGKDAAVEQLAAELEEQRAEAERLAKEVAAFRARRNAALEARDADGTLPVPARPVPAGEAAERALEPQQIADEPLYAVTLGEYLGKDAAVEQLAAELEEQRAEAERLAKEVAVFRARRNAALEARDADGTLPVPARPVPAGEAAERALEPQQIADEPLYAVTLEELEQAREDAARGVAAIEDNAAALESELLDVLAELKAVKGENAALRAVCEMKDAAVADLEKHDVRANNSDKAKPQTTSRHTKVFEGEEWRAVVETKPHALHDAFVTDVCAACRVCRDDLSEIAFALGSLQASVSVTHNSDISCDDIAKLVEEYHYPNVWALYAKRLAPKDGLDEAKDAISDLQLALAAKEEDAARVAEKLHEERAEAERLAKEVAAFRARRNAALEARDADGTLPVPARPVPAGEAAERALEPQQIADEPLYAVTLGEYLGKDAAVEQLAAELEEQRAEAERLAKEVAAFRARRNAALEARDADGTLPVPARPVPAGEAAERALEPQQIADEPLYAVTLGEYLGKDAAVEQLAAELEGQRAEAERLAKEVAAFRARRNAALEARDADGTLPVPARPVPAGEAAERALEPQQIADEPLYAVTLEELEQAREDAARGVAAIEDNAAALESELLDVLAELKAVKGENAALRAVCEMKDAAVADLEKHDVRANNSDKAKPQTTSRHTKVFEGEEWRAVVETKPHALHDAFVTDVCAACRVCRDDLSEIAFALGSLQASVSVTHNSDISCDDIAKLVEEYHYPNVWALYAKRLAPKDGLDEAKDAISDLQLALAAKEEDAARVAEKLHEERAEAERLAKEVAAFRARRNAALEARDADGTLPVPARPVPAGEAAERALEPQQIADEPLYAVTLGEYLGKDAAVEQLAAELEEQRAEAERLAKEVAAFRARRNAALEARDADGTLPVPARPVPAGEAAERALEPQQIADEPLYAVTLGEYLGKDAAVEQLAAELEEQRAEAERLAKEVAAFRARRNAALEARDADGTLPVPARPVPAGEAAERALEPQQIADEPLYAVTLGEYLGKDAAVEQLAAELEEQRAEAERLAKEVAAFRARRNAALEARDADGTLPVPARPVPAGEAAERALEPQQIADEPLYAVTLGEYLGKDAAVEQLAAELEEQRAEAERLAKEVAAFRARRNAALEARDADGTLPVPARPVPAGEAAERALEPQQIADEPLYAVTLGEYLGKDAAVEQLAAELEEQRAEAERLAKEVAAFRARRNAALEARDADGTLPVPARPVPAGEAAERALEPQQIADEPLYAVTLEELEQAREDAARGVAAIEDNAAALESELLDVLAELKAVKGENAALRAVCEMKDAAVADLEKHDVRANNSDKAKPQTTSRHTKVFEGEEWGAVVETKPHALHDAFVTDVCAACRVCRDDLSEIAFALGSLQASVSVTHNSDISCDDIAKLVEEYHYPNVWALYAKRLAPKDGLDEAKDAISDLQLALAAKEEDAARVAEKLHEERAEAERLAKEVAAFRARRNAALEARDADGTLPVPARPVPAGEAAERALEPQQIADEPLYAVTLGEYLGKDAAVEQLAAELEEQRAEAERLAKEVAAFRARRNAALEARDADGTLPVPARPVPAGEAAERALEPQQIADEPLYAVTLGEYLGKDAAVEQLAAELEEQRAEAERLAKEVAAFRARRNAALEARDADGTLPVPARPVPAGEAAERALEPQQIADEPLYAVTLGEYLGKDAAVEQLAAELEEQRAEAERLAKEVAAFRARRNAALEARDADGTLPVPARPVPAGEAAERALEPQQIADEPLYAVTLEELEQAREDAARGVAAIEDNAAALESELLDVLAELKAVKGENAALRAVCEMKDAAVADLEKHDVRANNSDKAKPQTTSRHTKVFEGEEWRAVVETKPHALHDAFVTDVCAACRVCRDDLSEIAFALGSLQASVSVTHNSDISCDDIAKLVEEYHYPNVWALYAKRLAPKDGLDEAKDAISDLQLALAAKEEDAARVAEKLHEERAEAERLAKEVAAFRARRNAALEARDADGTLPVPARPVPAGEAAERALEPQQIADEPLYAVTLGEYLGKDAAVEQLAAELEEQRAEAERLAKEVAAFRARRNAALEARDADGTLPVPARPVPAGEAAERALEPQQIADEPLYAVTLGEYLGKDAAVEQLAAELEEQRAEAERLAKEVAAFRARRNAALEARDADGTLPVPARPVPAGEAAERALEPQQIADEPLYAVTLGEYLGKDAAVEQLAAELEEQRAEAERLAKEVAAFRARRNAALEARDADGTLPVPARPVPAGEAAERALEPQQIADEPLYAVTLGEYLGKDAAVEQLAAELEEQRAEAERLAKEVAAFRARRNAALEARDADGTLPVPARPVPAGEAAERALEPQQIADEPLYAVTLGEYLGKDAAVEQLAAELEEQRAEAERLAKEVAAFRARRNAALEARDADGTLPVPARPVPAGEAAERALEPQQIADEPLYAVTLGEYLGKDAAVEQLAAELEEQRAEAERLAKEVAAFRARRNAALEARDADGTLPVPARPVPAGEAAERALEPQQIADEPLYAVTLGEYLGKDAAVEQLAAQLEEQRAEAERLAKEVAAFRARRNAALEARDADGTLPVPARPVPAGEAAERALEPQQIADEPLYAVTLGEYLGKDAAVEQLAAELEEQRAEAERLAKEVAAFRARRNAALEARDADGTLPVPARPVPAGEAAERALEPQQIADEPLYAVTLEELEQAREDAARGVAAIEDNAAALESELLDVLAELKAVKGENAALRAVCEMKDAAVADLEKHDVRANNSDKAKPQTTSRHTKVFEGEEWRAVVETKPHALHDAFVTDVCAACRVCRDDLSEIAFALGSLQASVSVTHNSDISCDDIAKLVEEYHYPNVWALYAKRLAPKDGLDEAKDAISDLQLALAAKEEDAARVAEKLHEERAEAERLAKEVAAFRARRNAALEARDADGTLPVPARPVPAGEAAERALEPQQIADEPLYAVTLEEFCAVRAEAESRGFDVEDLGRQLSEKGDECGDLLEKLEEAVGLLAEARNESEDVRGQWAEAERASEAALRTMEKDRAKVAAELSALSLTNEKLVAEVRAFRRRRLDAIACREAEGRFSGEELSEKVDVAGVDVPVSPVTIEREPLFCVKLDELKEQRDLNAQMVMELSALGERIRDAMDPDAVRDPSSEAVFSHLEALLKALEESRDAEQSWRDLAEERERELEQLRKLFKNEEERWKNDLGEAQEEVERLQGELDLLTDKLDEACRLFGDADAVSAEGVAKLEAFAEVLAAARDTEKAAMEQLEAKESELEELRIALKDTKVCEEMRENLEDELKQLQKEKEITETELGAVQKEVNDLRYDLRAAEYRAAEKAREVERMTLDLDALNNRIQDLLEELKEKTDQYNQVIKDLDDFANSQSHENEKELLQRLAAREQELFELQEARRGENDEHEKQVGVLRDQINRLRDQTDQDNTLHDGLQDELARLRKLLLDAEAALRDKTAENEALKDDMESMIDEHEAQMREMEQELEGKGKEVSDALERLEEMSAMVQEAREGEESALRLRADSDAEVFRLQKELDKIKRLQSAMAESGDDKSSLFAQIIDTEGQLRDAVATVRKKDAQLDEVEKEWQKKLNKSEDLNHDLRRLLKRTMAALSKSKDTMGNSAGALDAFRDELKPMMQ</sequence>
<name>A0A3Q8IUP6_LEIDO</name>
<dbReference type="VEuPathDB" id="TriTrypDB:LDHU3_34.3880"/>
<feature type="domain" description="Flagellar attachment zone protein 1 conserved" evidence="3">
    <location>
        <begin position="1064"/>
        <end position="1153"/>
    </location>
</feature>
<feature type="coiled-coil region" evidence="2">
    <location>
        <begin position="3138"/>
        <end position="3168"/>
    </location>
</feature>
<feature type="domain" description="Flagellar attachment zone protein 1 conserved" evidence="3">
    <location>
        <begin position="1496"/>
        <end position="1585"/>
    </location>
</feature>
<feature type="coiled-coil region" evidence="2">
    <location>
        <begin position="2788"/>
        <end position="2836"/>
    </location>
</feature>
<keyword evidence="4" id="KW-0966">Cell projection</keyword>
<dbReference type="VEuPathDB" id="TriTrypDB:LdBPK_342400.1"/>
<feature type="coiled-coil region" evidence="2">
    <location>
        <begin position="180"/>
        <end position="221"/>
    </location>
</feature>
<evidence type="ECO:0000259" key="3">
    <source>
        <dbReference type="Pfam" id="PF23398"/>
    </source>
</evidence>
<feature type="coiled-coil region" evidence="2">
    <location>
        <begin position="3387"/>
        <end position="3417"/>
    </location>
</feature>
<feature type="coiled-coil region" evidence="2">
    <location>
        <begin position="2273"/>
        <end position="2321"/>
    </location>
</feature>
<reference evidence="4 5" key="1">
    <citation type="journal article" date="2018" name="Sci. Rep.">
        <title>A complete Leishmania donovani reference genome identifies novel genetic variations associated with virulence.</title>
        <authorList>
            <person name="Lypaczewski P."/>
            <person name="Hoshizaki J."/>
            <person name="Zhang W.-W."/>
            <person name="McCall L.-I."/>
            <person name="Torcivia-Rodriguez J."/>
            <person name="Simonyan V."/>
            <person name="Kaur A."/>
            <person name="Dewar K."/>
            <person name="Matlashewski G."/>
        </authorList>
    </citation>
    <scope>NUCLEOTIDE SEQUENCE [LARGE SCALE GENOMIC DNA]</scope>
    <source>
        <strain evidence="4 5">LdCL</strain>
    </source>
</reference>
<feature type="domain" description="Flagellar attachment zone protein 1 conserved" evidence="3">
    <location>
        <begin position="2177"/>
        <end position="2266"/>
    </location>
</feature>
<feature type="coiled-coil region" evidence="2">
    <location>
        <begin position="2889"/>
        <end position="2919"/>
    </location>
</feature>
<keyword evidence="4" id="KW-0969">Cilium</keyword>
<dbReference type="Proteomes" id="UP000274082">
    <property type="component" value="Chromosome 34"/>
</dbReference>
<feature type="coiled-coil region" evidence="2">
    <location>
        <begin position="1261"/>
        <end position="1291"/>
    </location>
</feature>
<feature type="domain" description="Flagellar attachment zone protein 1 conserved" evidence="3">
    <location>
        <begin position="3622"/>
        <end position="3711"/>
    </location>
</feature>
<feature type="coiled-coil region" evidence="2">
    <location>
        <begin position="3470"/>
        <end position="3500"/>
    </location>
</feature>
<keyword evidence="1 2" id="KW-0175">Coiled coil</keyword>
<feature type="coiled-coil region" evidence="2">
    <location>
        <begin position="1693"/>
        <end position="1723"/>
    </location>
</feature>
<gene>
    <name evidence="4" type="ORF">LdCL_340031200</name>
</gene>
<feature type="coiled-coil region" evidence="2">
    <location>
        <begin position="2972"/>
        <end position="3002"/>
    </location>
</feature>
<feature type="coiled-coil region" evidence="2">
    <location>
        <begin position="822"/>
        <end position="859"/>
    </location>
</feature>
<protein>
    <submittedName>
        <fullName evidence="4">Flagellar attachment zone protein, putative</fullName>
    </submittedName>
</protein>
<feature type="coiled-coil region" evidence="2">
    <location>
        <begin position="3221"/>
        <end position="3251"/>
    </location>
</feature>
<feature type="coiled-coil region" evidence="2">
    <location>
        <begin position="3718"/>
        <end position="3766"/>
    </location>
</feature>
<feature type="coiled-coil region" evidence="2">
    <location>
        <begin position="2025"/>
        <end position="2055"/>
    </location>
</feature>
<evidence type="ECO:0000256" key="1">
    <source>
        <dbReference type="ARBA" id="ARBA00023054"/>
    </source>
</evidence>
<dbReference type="InterPro" id="IPR056614">
    <property type="entry name" value="FAZ1_cons"/>
</dbReference>
<feature type="coiled-coil region" evidence="2">
    <location>
        <begin position="1776"/>
        <end position="1806"/>
    </location>
</feature>
<feature type="coiled-coil region" evidence="2">
    <location>
        <begin position="1160"/>
        <end position="1208"/>
    </location>
</feature>
<accession>A0A3Q8IUP6</accession>
<feature type="coiled-coil region" evidence="2">
    <location>
        <begin position="2374"/>
        <end position="2404"/>
    </location>
</feature>
<dbReference type="PANTHER" id="PTHR23160:SF19">
    <property type="entry name" value="MYOSIN HEAVY CHAIN-RELATED PROTEIN"/>
    <property type="match status" value="1"/>
</dbReference>
<feature type="coiled-coil region" evidence="2">
    <location>
        <begin position="2457"/>
        <end position="2487"/>
    </location>
</feature>
<feature type="coiled-coil region" evidence="2">
    <location>
        <begin position="3843"/>
        <end position="3877"/>
    </location>
</feature>
<feature type="coiled-coil region" evidence="2">
    <location>
        <begin position="1420"/>
        <end position="1461"/>
    </location>
</feature>
<feature type="coiled-coil region" evidence="2">
    <location>
        <begin position="4022"/>
        <end position="4370"/>
    </location>
</feature>
<feature type="coiled-coil region" evidence="2">
    <location>
        <begin position="912"/>
        <end position="942"/>
    </location>
</feature>
<feature type="coiled-coil region" evidence="2">
    <location>
        <begin position="3055"/>
        <end position="3085"/>
    </location>
</feature>
<feature type="coiled-coil region" evidence="2">
    <location>
        <begin position="3546"/>
        <end position="3587"/>
    </location>
</feature>
<dbReference type="EMBL" id="CP029533">
    <property type="protein sequence ID" value="AYU82590.1"/>
    <property type="molecule type" value="Genomic_DNA"/>
</dbReference>
<dbReference type="PANTHER" id="PTHR23160">
    <property type="entry name" value="SYNAPTONEMAL COMPLEX PROTEIN-RELATED"/>
    <property type="match status" value="1"/>
</dbReference>
<proteinExistence type="predicted"/>
<feature type="domain" description="Flagellar attachment zone protein 1 conserved" evidence="3">
    <location>
        <begin position="2692"/>
        <end position="2781"/>
    </location>
</feature>
<feature type="coiled-coil region" evidence="2">
    <location>
        <begin position="2101"/>
        <end position="2142"/>
    </location>
</feature>
<keyword evidence="4" id="KW-0282">Flagellum</keyword>
<feature type="coiled-coil region" evidence="2">
    <location>
        <begin position="1347"/>
        <end position="1374"/>
    </location>
</feature>
<feature type="coiled-coil region" evidence="2">
    <location>
        <begin position="656"/>
        <end position="693"/>
    </location>
</feature>
<keyword evidence="5" id="KW-1185">Reference proteome</keyword>
<feature type="coiled-coil region" evidence="2">
    <location>
        <begin position="988"/>
        <end position="1029"/>
    </location>
</feature>
<evidence type="ECO:0000313" key="5">
    <source>
        <dbReference type="Proteomes" id="UP000274082"/>
    </source>
</evidence>
<feature type="coiled-coil region" evidence="2">
    <location>
        <begin position="1942"/>
        <end position="1972"/>
    </location>
</feature>
<feature type="domain" description="Flagellar attachment zone protein 1 conserved" evidence="3">
    <location>
        <begin position="260"/>
        <end position="349"/>
    </location>
</feature>
<feature type="coiled-coil region" evidence="2">
    <location>
        <begin position="2616"/>
        <end position="2657"/>
    </location>
</feature>
<evidence type="ECO:0000313" key="4">
    <source>
        <dbReference type="EMBL" id="AYU82590.1"/>
    </source>
</evidence>